<keyword evidence="1" id="KW-0812">Transmembrane</keyword>
<protein>
    <submittedName>
        <fullName evidence="3">NADH dehydrogenase subunit 1</fullName>
    </submittedName>
</protein>
<keyword evidence="2" id="KW-1185">Reference proteome</keyword>
<dbReference type="Proteomes" id="UP000887540">
    <property type="component" value="Unplaced"/>
</dbReference>
<keyword evidence="1" id="KW-0472">Membrane</keyword>
<evidence type="ECO:0000313" key="3">
    <source>
        <dbReference type="WBParaSite" id="ACRNAN_scaffold14587.g28204.t1"/>
    </source>
</evidence>
<organism evidence="2 3">
    <name type="scientific">Acrobeloides nanus</name>
    <dbReference type="NCBI Taxonomy" id="290746"/>
    <lineage>
        <taxon>Eukaryota</taxon>
        <taxon>Metazoa</taxon>
        <taxon>Ecdysozoa</taxon>
        <taxon>Nematoda</taxon>
        <taxon>Chromadorea</taxon>
        <taxon>Rhabditida</taxon>
        <taxon>Tylenchina</taxon>
        <taxon>Cephalobomorpha</taxon>
        <taxon>Cephaloboidea</taxon>
        <taxon>Cephalobidae</taxon>
        <taxon>Acrobeloides</taxon>
    </lineage>
</organism>
<evidence type="ECO:0000313" key="2">
    <source>
        <dbReference type="Proteomes" id="UP000887540"/>
    </source>
</evidence>
<feature type="transmembrane region" description="Helical" evidence="1">
    <location>
        <begin position="12"/>
        <end position="38"/>
    </location>
</feature>
<reference evidence="3" key="1">
    <citation type="submission" date="2022-11" db="UniProtKB">
        <authorList>
            <consortium name="WormBaseParasite"/>
        </authorList>
    </citation>
    <scope>IDENTIFICATION</scope>
</reference>
<sequence>MVVNVVIAQRVLLVVAFLSFALPPVVMIFVPKILLYALV</sequence>
<name>A0A914CVK5_9BILA</name>
<proteinExistence type="predicted"/>
<accession>A0A914CVK5</accession>
<dbReference type="AlphaFoldDB" id="A0A914CVK5"/>
<keyword evidence="1" id="KW-1133">Transmembrane helix</keyword>
<evidence type="ECO:0000256" key="1">
    <source>
        <dbReference type="SAM" id="Phobius"/>
    </source>
</evidence>
<dbReference type="WBParaSite" id="ACRNAN_scaffold14587.g28204.t1">
    <property type="protein sequence ID" value="ACRNAN_scaffold14587.g28204.t1"/>
    <property type="gene ID" value="ACRNAN_scaffold14587.g28204"/>
</dbReference>